<reference evidence="5" key="1">
    <citation type="submission" date="2023-02" db="EMBL/GenBank/DDBJ databases">
        <title>Actinomadura rubrobrunea NBRC 14622.</title>
        <authorList>
            <person name="Ichikawa N."/>
            <person name="Sato H."/>
            <person name="Tonouchi N."/>
        </authorList>
    </citation>
    <scope>NUCLEOTIDE SEQUENCE</scope>
    <source>
        <strain evidence="5">NBRC 14622</strain>
    </source>
</reference>
<keyword evidence="6" id="KW-1185">Reference proteome</keyword>
<dbReference type="AlphaFoldDB" id="A0A9W6UTN8"/>
<dbReference type="InterPro" id="IPR051011">
    <property type="entry name" value="Metal_resp_trans_reg"/>
</dbReference>
<sequence length="333" mass="35351">MIEIEVGPGDVAASRFAIAPLTEVHSALGVLVRRLPPGPLRPWASRAQPIFARLLDDPAVRALAHLGRNRGYIADFITPPPGRPKATVEEQLAQVRATPPDLARAEIARNAAGLPAPDPEVTAVLSAPDMVDRLARALEKTWTALIAPDWPVLSAVLDQDLVYRAGRLAAYGWGAALDDLSPRVRWRADRGVIELTGLLTSGRYRLGGAGLLFVPTVFSDLGAQLGSDWPNTLIYRARGISALWERRPPQPPDALGRLLGRSRARVLLALDAPATTTQLSARLGASLGGTADHLAVLAAAGLVAKTRVGRAVLYQRTTAADALIAAAGDPRPE</sequence>
<dbReference type="InterPro" id="IPR036390">
    <property type="entry name" value="WH_DNA-bd_sf"/>
</dbReference>
<dbReference type="Pfam" id="PF12840">
    <property type="entry name" value="HTH_20"/>
    <property type="match status" value="1"/>
</dbReference>
<organism evidence="5 6">
    <name type="scientific">Actinomadura rubrobrunea</name>
    <dbReference type="NCBI Taxonomy" id="115335"/>
    <lineage>
        <taxon>Bacteria</taxon>
        <taxon>Bacillati</taxon>
        <taxon>Actinomycetota</taxon>
        <taxon>Actinomycetes</taxon>
        <taxon>Streptosporangiales</taxon>
        <taxon>Thermomonosporaceae</taxon>
        <taxon>Actinomadura</taxon>
    </lineage>
</organism>
<gene>
    <name evidence="5" type="ORF">Arub01_20700</name>
</gene>
<dbReference type="Proteomes" id="UP001165124">
    <property type="component" value="Unassembled WGS sequence"/>
</dbReference>
<evidence type="ECO:0000256" key="1">
    <source>
        <dbReference type="ARBA" id="ARBA00023015"/>
    </source>
</evidence>
<comment type="caution">
    <text evidence="5">The sequence shown here is derived from an EMBL/GenBank/DDBJ whole genome shotgun (WGS) entry which is preliminary data.</text>
</comment>
<proteinExistence type="predicted"/>
<evidence type="ECO:0000259" key="4">
    <source>
        <dbReference type="SMART" id="SM00418"/>
    </source>
</evidence>
<dbReference type="InterPro" id="IPR001845">
    <property type="entry name" value="HTH_ArsR_DNA-bd_dom"/>
</dbReference>
<keyword evidence="2" id="KW-0238">DNA-binding</keyword>
<dbReference type="InterPro" id="IPR036388">
    <property type="entry name" value="WH-like_DNA-bd_sf"/>
</dbReference>
<dbReference type="SUPFAM" id="SSF46785">
    <property type="entry name" value="Winged helix' DNA-binding domain"/>
    <property type="match status" value="1"/>
</dbReference>
<feature type="domain" description="HTH arsR-type" evidence="4">
    <location>
        <begin position="254"/>
        <end position="328"/>
    </location>
</feature>
<dbReference type="EMBL" id="BSRZ01000003">
    <property type="protein sequence ID" value="GLW63826.1"/>
    <property type="molecule type" value="Genomic_DNA"/>
</dbReference>
<evidence type="ECO:0000313" key="6">
    <source>
        <dbReference type="Proteomes" id="UP001165124"/>
    </source>
</evidence>
<dbReference type="PANTHER" id="PTHR43132">
    <property type="entry name" value="ARSENICAL RESISTANCE OPERON REPRESSOR ARSR-RELATED"/>
    <property type="match status" value="1"/>
</dbReference>
<evidence type="ECO:0000256" key="2">
    <source>
        <dbReference type="ARBA" id="ARBA00023125"/>
    </source>
</evidence>
<accession>A0A9W6UTN8</accession>
<dbReference type="GO" id="GO:0003677">
    <property type="term" value="F:DNA binding"/>
    <property type="evidence" value="ECO:0007669"/>
    <property type="project" value="UniProtKB-KW"/>
</dbReference>
<keyword evidence="1" id="KW-0805">Transcription regulation</keyword>
<dbReference type="RefSeq" id="WP_227023346.1">
    <property type="nucleotide sequence ID" value="NZ_BSRZ01000003.1"/>
</dbReference>
<dbReference type="GO" id="GO:0003700">
    <property type="term" value="F:DNA-binding transcription factor activity"/>
    <property type="evidence" value="ECO:0007669"/>
    <property type="project" value="InterPro"/>
</dbReference>
<dbReference type="Gene3D" id="1.10.10.10">
    <property type="entry name" value="Winged helix-like DNA-binding domain superfamily/Winged helix DNA-binding domain"/>
    <property type="match status" value="1"/>
</dbReference>
<dbReference type="PANTHER" id="PTHR43132:SF6">
    <property type="entry name" value="HTH-TYPE TRANSCRIPTIONAL REPRESSOR CZRA"/>
    <property type="match status" value="1"/>
</dbReference>
<dbReference type="SMART" id="SM00418">
    <property type="entry name" value="HTH_ARSR"/>
    <property type="match status" value="1"/>
</dbReference>
<evidence type="ECO:0000313" key="5">
    <source>
        <dbReference type="EMBL" id="GLW63826.1"/>
    </source>
</evidence>
<evidence type="ECO:0000256" key="3">
    <source>
        <dbReference type="ARBA" id="ARBA00023163"/>
    </source>
</evidence>
<protein>
    <submittedName>
        <fullName evidence="5">ArsR family transcriptional regulator</fullName>
    </submittedName>
</protein>
<name>A0A9W6UTN8_9ACTN</name>
<keyword evidence="3" id="KW-0804">Transcription</keyword>